<sequence length="583" mass="65726">MDQQQPQGSDNFATTLRHVAQKLLFRGGWKARFSVVVLLLVAFAFLAHHPHFYSDGFYVPSAAPNRHTSDSHALSPQPTSPSPSGWWMEFFTRLDTTRVTARPITIKDWDPSINWKPGGDAVRPDLIKLREDDEAKFRLSHAALVGQLATFANHLPYDANTTGIVTTAGVPNFGQAISLVLTARRAGSRLPIQIVLDSTSAWVDWMCAETMPRYNAACVSLEEAWAGLGPLVPELERFQWKVISIVASTFQNVLFLDTDCLPVRNPDPIFDPGSEPFSSTGFISWPDFWTSTASVSFYRIAGDLEVPPVPSRPTSESGVMVFDKARHADTLLLAAYYNHNGPKHYYPLLSQHAAGEGDKETFLHAALVLDALRQRGQYQQPTEWMKPGIGLKKGYYDVKKLPSVHGRSAKGKWTGMFLQQTDPVADYRAVMAVVEAEAAKNGEPRRTRQQQTREERKHKGRKESRKVEEEDFLTDPSALATVAPHLPEHYNSGTMFFHHSGVKPDFTRVVDETWGLLETDSEGRYVRLWGSPDWIVDAFDRDVERLLWEDSVQVYCQEGALTRFERLRMVCDQLRVVYDQIYG</sequence>
<dbReference type="AlphaFoldDB" id="A0AAN6V1J8"/>
<dbReference type="GO" id="GO:0046354">
    <property type="term" value="P:mannan biosynthetic process"/>
    <property type="evidence" value="ECO:0007669"/>
    <property type="project" value="TreeGrafter"/>
</dbReference>
<dbReference type="GeneID" id="87817554"/>
<comment type="pathway">
    <text evidence="2">Protein modification; protein glycosylation.</text>
</comment>
<dbReference type="PANTHER" id="PTHR31646">
    <property type="entry name" value="ALPHA-1,2-MANNOSYLTRANSFERASE MNN2"/>
    <property type="match status" value="1"/>
</dbReference>
<dbReference type="InterPro" id="IPR029044">
    <property type="entry name" value="Nucleotide-diphossugar_trans"/>
</dbReference>
<evidence type="ECO:0000256" key="10">
    <source>
        <dbReference type="SAM" id="MobiDB-lite"/>
    </source>
</evidence>
<dbReference type="EMBL" id="MU853590">
    <property type="protein sequence ID" value="KAK4143020.1"/>
    <property type="molecule type" value="Genomic_DNA"/>
</dbReference>
<proteinExistence type="inferred from homology"/>
<dbReference type="Pfam" id="PF11051">
    <property type="entry name" value="Mannosyl_trans3"/>
    <property type="match status" value="2"/>
</dbReference>
<keyword evidence="7 11" id="KW-1133">Transmembrane helix</keyword>
<dbReference type="InterPro" id="IPR022751">
    <property type="entry name" value="Alpha_mannosyltransferase"/>
</dbReference>
<gene>
    <name evidence="12" type="ORF">C8A04DRAFT_29245</name>
</gene>
<evidence type="ECO:0000313" key="12">
    <source>
        <dbReference type="EMBL" id="KAK4143020.1"/>
    </source>
</evidence>
<evidence type="ECO:0000256" key="5">
    <source>
        <dbReference type="ARBA" id="ARBA00022692"/>
    </source>
</evidence>
<name>A0AAN6V1J8_9PEZI</name>
<comment type="similarity">
    <text evidence="3">Belongs to the MNN1/MNT family.</text>
</comment>
<evidence type="ECO:0000313" key="13">
    <source>
        <dbReference type="Proteomes" id="UP001302676"/>
    </source>
</evidence>
<evidence type="ECO:0000256" key="4">
    <source>
        <dbReference type="ARBA" id="ARBA00022679"/>
    </source>
</evidence>
<protein>
    <submittedName>
        <fullName evidence="12">Glycosyltransferase</fullName>
    </submittedName>
</protein>
<organism evidence="12 13">
    <name type="scientific">Dichotomopilus funicola</name>
    <dbReference type="NCBI Taxonomy" id="1934379"/>
    <lineage>
        <taxon>Eukaryota</taxon>
        <taxon>Fungi</taxon>
        <taxon>Dikarya</taxon>
        <taxon>Ascomycota</taxon>
        <taxon>Pezizomycotina</taxon>
        <taxon>Sordariomycetes</taxon>
        <taxon>Sordariomycetidae</taxon>
        <taxon>Sordariales</taxon>
        <taxon>Chaetomiaceae</taxon>
        <taxon>Dichotomopilus</taxon>
    </lineage>
</organism>
<keyword evidence="6" id="KW-0735">Signal-anchor</keyword>
<dbReference type="PANTHER" id="PTHR31646:SF1">
    <property type="entry name" value="ALPHA-1,2-MANNOSYLTRANSFERASE MNN2"/>
    <property type="match status" value="1"/>
</dbReference>
<dbReference type="RefSeq" id="XP_062636391.1">
    <property type="nucleotide sequence ID" value="XM_062780941.1"/>
</dbReference>
<feature type="compositionally biased region" description="Basic and acidic residues" evidence="10">
    <location>
        <begin position="438"/>
        <end position="457"/>
    </location>
</feature>
<evidence type="ECO:0000256" key="1">
    <source>
        <dbReference type="ARBA" id="ARBA00004323"/>
    </source>
</evidence>
<evidence type="ECO:0000256" key="3">
    <source>
        <dbReference type="ARBA" id="ARBA00009105"/>
    </source>
</evidence>
<reference evidence="12" key="1">
    <citation type="journal article" date="2023" name="Mol. Phylogenet. Evol.">
        <title>Genome-scale phylogeny and comparative genomics of the fungal order Sordariales.</title>
        <authorList>
            <person name="Hensen N."/>
            <person name="Bonometti L."/>
            <person name="Westerberg I."/>
            <person name="Brannstrom I.O."/>
            <person name="Guillou S."/>
            <person name="Cros-Aarteil S."/>
            <person name="Calhoun S."/>
            <person name="Haridas S."/>
            <person name="Kuo A."/>
            <person name="Mondo S."/>
            <person name="Pangilinan J."/>
            <person name="Riley R."/>
            <person name="LaButti K."/>
            <person name="Andreopoulos B."/>
            <person name="Lipzen A."/>
            <person name="Chen C."/>
            <person name="Yan M."/>
            <person name="Daum C."/>
            <person name="Ng V."/>
            <person name="Clum A."/>
            <person name="Steindorff A."/>
            <person name="Ohm R.A."/>
            <person name="Martin F."/>
            <person name="Silar P."/>
            <person name="Natvig D.O."/>
            <person name="Lalanne C."/>
            <person name="Gautier V."/>
            <person name="Ament-Velasquez S.L."/>
            <person name="Kruys A."/>
            <person name="Hutchinson M.I."/>
            <person name="Powell A.J."/>
            <person name="Barry K."/>
            <person name="Miller A.N."/>
            <person name="Grigoriev I.V."/>
            <person name="Debuchy R."/>
            <person name="Gladieux P."/>
            <person name="Hiltunen Thoren M."/>
            <person name="Johannesson H."/>
        </authorList>
    </citation>
    <scope>NUCLEOTIDE SEQUENCE</scope>
    <source>
        <strain evidence="12">CBS 141.50</strain>
    </source>
</reference>
<accession>A0AAN6V1J8</accession>
<keyword evidence="5 11" id="KW-0812">Transmembrane</keyword>
<dbReference type="GO" id="GO:0000139">
    <property type="term" value="C:Golgi membrane"/>
    <property type="evidence" value="ECO:0007669"/>
    <property type="project" value="UniProtKB-SubCell"/>
</dbReference>
<feature type="region of interest" description="Disordered" evidence="10">
    <location>
        <begin position="438"/>
        <end position="471"/>
    </location>
</feature>
<evidence type="ECO:0000256" key="11">
    <source>
        <dbReference type="SAM" id="Phobius"/>
    </source>
</evidence>
<dbReference type="Proteomes" id="UP001302676">
    <property type="component" value="Unassembled WGS sequence"/>
</dbReference>
<evidence type="ECO:0000256" key="6">
    <source>
        <dbReference type="ARBA" id="ARBA00022968"/>
    </source>
</evidence>
<evidence type="ECO:0000256" key="7">
    <source>
        <dbReference type="ARBA" id="ARBA00022989"/>
    </source>
</evidence>
<feature type="transmembrane region" description="Helical" evidence="11">
    <location>
        <begin position="31"/>
        <end position="48"/>
    </location>
</feature>
<reference evidence="12" key="2">
    <citation type="submission" date="2023-05" db="EMBL/GenBank/DDBJ databases">
        <authorList>
            <consortium name="Lawrence Berkeley National Laboratory"/>
            <person name="Steindorff A."/>
            <person name="Hensen N."/>
            <person name="Bonometti L."/>
            <person name="Westerberg I."/>
            <person name="Brannstrom I.O."/>
            <person name="Guillou S."/>
            <person name="Cros-Aarteil S."/>
            <person name="Calhoun S."/>
            <person name="Haridas S."/>
            <person name="Kuo A."/>
            <person name="Mondo S."/>
            <person name="Pangilinan J."/>
            <person name="Riley R."/>
            <person name="Labutti K."/>
            <person name="Andreopoulos B."/>
            <person name="Lipzen A."/>
            <person name="Chen C."/>
            <person name="Yanf M."/>
            <person name="Daum C."/>
            <person name="Ng V."/>
            <person name="Clum A."/>
            <person name="Ohm R."/>
            <person name="Martin F."/>
            <person name="Silar P."/>
            <person name="Natvig D."/>
            <person name="Lalanne C."/>
            <person name="Gautier V."/>
            <person name="Ament-Velasquez S.L."/>
            <person name="Kruys A."/>
            <person name="Hutchinson M.I."/>
            <person name="Powell A.J."/>
            <person name="Barry K."/>
            <person name="Miller A.N."/>
            <person name="Grigoriev I.V."/>
            <person name="Debuchy R."/>
            <person name="Gladieux P."/>
            <person name="Thoren M.H."/>
            <person name="Johannesson H."/>
        </authorList>
    </citation>
    <scope>NUCLEOTIDE SEQUENCE</scope>
    <source>
        <strain evidence="12">CBS 141.50</strain>
    </source>
</reference>
<keyword evidence="9 11" id="KW-0472">Membrane</keyword>
<keyword evidence="8" id="KW-0333">Golgi apparatus</keyword>
<comment type="caution">
    <text evidence="12">The sequence shown here is derived from an EMBL/GenBank/DDBJ whole genome shotgun (WGS) entry which is preliminary data.</text>
</comment>
<evidence type="ECO:0000256" key="9">
    <source>
        <dbReference type="ARBA" id="ARBA00023136"/>
    </source>
</evidence>
<keyword evidence="13" id="KW-1185">Reference proteome</keyword>
<comment type="subcellular location">
    <subcellularLocation>
        <location evidence="1">Golgi apparatus membrane</location>
        <topology evidence="1">Single-pass type II membrane protein</topology>
    </subcellularLocation>
</comment>
<evidence type="ECO:0000256" key="2">
    <source>
        <dbReference type="ARBA" id="ARBA00004922"/>
    </source>
</evidence>
<dbReference type="GO" id="GO:0000026">
    <property type="term" value="F:alpha-1,2-mannosyltransferase activity"/>
    <property type="evidence" value="ECO:0007669"/>
    <property type="project" value="TreeGrafter"/>
</dbReference>
<dbReference type="SUPFAM" id="SSF53448">
    <property type="entry name" value="Nucleotide-diphospho-sugar transferases"/>
    <property type="match status" value="1"/>
</dbReference>
<keyword evidence="4" id="KW-0808">Transferase</keyword>
<evidence type="ECO:0000256" key="8">
    <source>
        <dbReference type="ARBA" id="ARBA00023034"/>
    </source>
</evidence>